<feature type="repeat" description="TPR" evidence="1">
    <location>
        <begin position="156"/>
        <end position="189"/>
    </location>
</feature>
<dbReference type="InterPro" id="IPR011990">
    <property type="entry name" value="TPR-like_helical_dom_sf"/>
</dbReference>
<dbReference type="RefSeq" id="WP_034240596.1">
    <property type="nucleotide sequence ID" value="NZ_AQRA01000003.1"/>
</dbReference>
<dbReference type="SUPFAM" id="SSF48452">
    <property type="entry name" value="TPR-like"/>
    <property type="match status" value="1"/>
</dbReference>
<dbReference type="eggNOG" id="COG0457">
    <property type="taxonomic scope" value="Bacteria"/>
</dbReference>
<dbReference type="Pfam" id="PF14559">
    <property type="entry name" value="TPR_19"/>
    <property type="match status" value="1"/>
</dbReference>
<evidence type="ECO:0000256" key="1">
    <source>
        <dbReference type="PROSITE-ProRule" id="PRU00339"/>
    </source>
</evidence>
<comment type="caution">
    <text evidence="4">The sequence shown here is derived from an EMBL/GenBank/DDBJ whole genome shotgun (WGS) entry which is preliminary data.</text>
</comment>
<sequence>MEFGSFRILLCIAALWFGNPILQAQQKTKTSTFLYNQLDHFLQKPSNSEALQLSKMIAPKKDQLYTKADQLAWIIVNCNLGYYLNQFNHKPTAILHYETAWKTYYENELSDYDIIENCLQPLGNIYTEIGDLPKAETTIKSYLYQAEQAKNTSKIISGITNLSIVYHNQGNYSKALEILKKGLNIDPNNINLLTNTATNHLDSGDYEKAKTYANKVISIDINQINAYQILAATALEKKEFKKAQDYITQARFQLLKNKNTSARTIVKWQLAYIDILLSKSKFGEIQKNLKEIYTSLLPGYSVNTDLPSKEHLIADRLLLKALDIHAYMYQQTQKPLLAIAAFDLAFDVNSKLNIVYPLQDTRIIQHSQNRNRTEAYIDLLFTIHQTKKEEQYDTLAFRAAEYSKSPIVNEALISKKTLSQYKSDSLVSKKNRLNAALTSYETLILKEKLKGKGANIAQIQKWTTAHDTTSIVLKETLKKLRHTYPKLLRYQNNISIPALQKKLKKDRTTLIEYFYGNRNVYQFIITQDSFEIKKIENPEYFKSIVKKYIHYFDNASIIISNIPEFTKNAAELYNVLKIPRYSKKLLIIPDGLLCFIPFETLLLKKTNSMNFSKMSFLIRSAEISYEISAGKYLRSNPKNLQKKTVLGVFPVFENTDKELSFSKIESKSIQHYFNGDFLENEQASYQRFIELAKEHDIIHLSTHAESGSFSRPASIQFWDQDILVNQLYGTQLNANLVVLSACETGVGRLAKGEGPISIGRGFHYAGVENILFSLWKVNDKTTATVMKNFYQNLNLSIPKATAIHRAKLDYLDTESISNVQKSPYYWAAFVYYGEIGHSYSLSYFWYKIGIVLFILIILLLPKFLQHKT</sequence>
<keyword evidence="2" id="KW-1133">Transmembrane helix</keyword>
<dbReference type="eggNOG" id="COG4995">
    <property type="taxonomic scope" value="Bacteria"/>
</dbReference>
<feature type="domain" description="CHAT" evidence="3">
    <location>
        <begin position="572"/>
        <end position="834"/>
    </location>
</feature>
<feature type="transmembrane region" description="Helical" evidence="2">
    <location>
        <begin position="844"/>
        <end position="864"/>
    </location>
</feature>
<dbReference type="PANTHER" id="PTHR10098">
    <property type="entry name" value="RAPSYN-RELATED"/>
    <property type="match status" value="1"/>
</dbReference>
<keyword evidence="2" id="KW-0812">Transmembrane</keyword>
<dbReference type="InterPro" id="IPR019734">
    <property type="entry name" value="TPR_rpt"/>
</dbReference>
<accession>A0A023BW91</accession>
<dbReference type="Proteomes" id="UP000023541">
    <property type="component" value="Unassembled WGS sequence"/>
</dbReference>
<dbReference type="STRING" id="1317122.ATO12_11105"/>
<gene>
    <name evidence="4" type="ORF">ATO12_11105</name>
</gene>
<dbReference type="AlphaFoldDB" id="A0A023BW91"/>
<dbReference type="PROSITE" id="PS50293">
    <property type="entry name" value="TPR_REGION"/>
    <property type="match status" value="1"/>
</dbReference>
<dbReference type="Gene3D" id="1.25.40.10">
    <property type="entry name" value="Tetratricopeptide repeat domain"/>
    <property type="match status" value="2"/>
</dbReference>
<protein>
    <recommendedName>
        <fullName evidence="3">CHAT domain-containing protein</fullName>
    </recommendedName>
</protein>
<dbReference type="SMART" id="SM00028">
    <property type="entry name" value="TPR"/>
    <property type="match status" value="3"/>
</dbReference>
<organism evidence="4 5">
    <name type="scientific">Aquimarina atlantica</name>
    <dbReference type="NCBI Taxonomy" id="1317122"/>
    <lineage>
        <taxon>Bacteria</taxon>
        <taxon>Pseudomonadati</taxon>
        <taxon>Bacteroidota</taxon>
        <taxon>Flavobacteriia</taxon>
        <taxon>Flavobacteriales</taxon>
        <taxon>Flavobacteriaceae</taxon>
        <taxon>Aquimarina</taxon>
    </lineage>
</organism>
<proteinExistence type="predicted"/>
<keyword evidence="5" id="KW-1185">Reference proteome</keyword>
<keyword evidence="2" id="KW-0472">Membrane</keyword>
<reference evidence="4 5" key="1">
    <citation type="submission" date="2014-04" db="EMBL/GenBank/DDBJ databases">
        <title>Aquimarina sp. 22II-S11-z7 Genome Sequencing.</title>
        <authorList>
            <person name="Lai Q."/>
        </authorList>
    </citation>
    <scope>NUCLEOTIDE SEQUENCE [LARGE SCALE GENOMIC DNA]</scope>
    <source>
        <strain evidence="4 5">22II-S11-z7</strain>
    </source>
</reference>
<keyword evidence="1" id="KW-0802">TPR repeat</keyword>
<evidence type="ECO:0000259" key="3">
    <source>
        <dbReference type="Pfam" id="PF12770"/>
    </source>
</evidence>
<dbReference type="PROSITE" id="PS50005">
    <property type="entry name" value="TPR"/>
    <property type="match status" value="1"/>
</dbReference>
<name>A0A023BW91_9FLAO</name>
<dbReference type="InterPro" id="IPR024983">
    <property type="entry name" value="CHAT_dom"/>
</dbReference>
<evidence type="ECO:0000256" key="2">
    <source>
        <dbReference type="SAM" id="Phobius"/>
    </source>
</evidence>
<dbReference type="EMBL" id="AQRA01000003">
    <property type="protein sequence ID" value="EZH74312.1"/>
    <property type="molecule type" value="Genomic_DNA"/>
</dbReference>
<dbReference type="PANTHER" id="PTHR10098:SF108">
    <property type="entry name" value="TETRATRICOPEPTIDE REPEAT PROTEIN 28"/>
    <property type="match status" value="1"/>
</dbReference>
<dbReference type="Pfam" id="PF12770">
    <property type="entry name" value="CHAT"/>
    <property type="match status" value="1"/>
</dbReference>
<evidence type="ECO:0000313" key="5">
    <source>
        <dbReference type="Proteomes" id="UP000023541"/>
    </source>
</evidence>
<evidence type="ECO:0000313" key="4">
    <source>
        <dbReference type="EMBL" id="EZH74312.1"/>
    </source>
</evidence>